<comment type="subcellular location">
    <subcellularLocation>
        <location evidence="1">Cell membrane</location>
        <topology evidence="1">Multi-pass membrane protein</topology>
    </subcellularLocation>
</comment>
<feature type="region of interest" description="Disordered" evidence="11">
    <location>
        <begin position="317"/>
        <end position="363"/>
    </location>
</feature>
<keyword evidence="5 12" id="KW-1133">Transmembrane helix</keyword>
<dbReference type="AlphaFoldDB" id="A0AAV6U6F2"/>
<accession>A0AAV6U6F2</accession>
<feature type="transmembrane region" description="Helical" evidence="12">
    <location>
        <begin position="261"/>
        <end position="287"/>
    </location>
</feature>
<evidence type="ECO:0000256" key="11">
    <source>
        <dbReference type="SAM" id="MobiDB-lite"/>
    </source>
</evidence>
<comment type="caution">
    <text evidence="14">The sequence shown here is derived from an EMBL/GenBank/DDBJ whole genome shotgun (WGS) entry which is preliminary data.</text>
</comment>
<reference evidence="14 15" key="1">
    <citation type="journal article" date="2022" name="Nat. Ecol. Evol.">
        <title>A masculinizing supergene underlies an exaggerated male reproductive morph in a spider.</title>
        <authorList>
            <person name="Hendrickx F."/>
            <person name="De Corte Z."/>
            <person name="Sonet G."/>
            <person name="Van Belleghem S.M."/>
            <person name="Kostlbacher S."/>
            <person name="Vangestel C."/>
        </authorList>
    </citation>
    <scope>NUCLEOTIDE SEQUENCE [LARGE SCALE GENOMIC DNA]</scope>
    <source>
        <strain evidence="14">W744_W776</strain>
    </source>
</reference>
<evidence type="ECO:0000256" key="2">
    <source>
        <dbReference type="ARBA" id="ARBA00010663"/>
    </source>
</evidence>
<organism evidence="14 15">
    <name type="scientific">Oedothorax gibbosus</name>
    <dbReference type="NCBI Taxonomy" id="931172"/>
    <lineage>
        <taxon>Eukaryota</taxon>
        <taxon>Metazoa</taxon>
        <taxon>Ecdysozoa</taxon>
        <taxon>Arthropoda</taxon>
        <taxon>Chelicerata</taxon>
        <taxon>Arachnida</taxon>
        <taxon>Araneae</taxon>
        <taxon>Araneomorphae</taxon>
        <taxon>Entelegynae</taxon>
        <taxon>Araneoidea</taxon>
        <taxon>Linyphiidae</taxon>
        <taxon>Erigoninae</taxon>
        <taxon>Oedothorax</taxon>
    </lineage>
</organism>
<evidence type="ECO:0000313" key="14">
    <source>
        <dbReference type="EMBL" id="KAG8179478.1"/>
    </source>
</evidence>
<evidence type="ECO:0000259" key="13">
    <source>
        <dbReference type="PROSITE" id="PS50262"/>
    </source>
</evidence>
<keyword evidence="7 12" id="KW-0472">Membrane</keyword>
<dbReference type="GO" id="GO:0004930">
    <property type="term" value="F:G protein-coupled receptor activity"/>
    <property type="evidence" value="ECO:0007669"/>
    <property type="project" value="UniProtKB-KW"/>
</dbReference>
<dbReference type="GO" id="GO:0043410">
    <property type="term" value="P:positive regulation of MAPK cascade"/>
    <property type="evidence" value="ECO:0007669"/>
    <property type="project" value="TreeGrafter"/>
</dbReference>
<evidence type="ECO:0000256" key="3">
    <source>
        <dbReference type="ARBA" id="ARBA00022475"/>
    </source>
</evidence>
<evidence type="ECO:0000256" key="4">
    <source>
        <dbReference type="ARBA" id="ARBA00022692"/>
    </source>
</evidence>
<dbReference type="InterPro" id="IPR017452">
    <property type="entry name" value="GPCR_Rhodpsn_7TM"/>
</dbReference>
<keyword evidence="15" id="KW-1185">Reference proteome</keyword>
<dbReference type="GO" id="GO:0071880">
    <property type="term" value="P:adenylate cyclase-activating adrenergic receptor signaling pathway"/>
    <property type="evidence" value="ECO:0007669"/>
    <property type="project" value="TreeGrafter"/>
</dbReference>
<dbReference type="PANTHER" id="PTHR24248:SF200">
    <property type="entry name" value="5-HYDROXYTRYPTAMINE RECEPTOR 1B-LIKE ISOFORM X1"/>
    <property type="match status" value="1"/>
</dbReference>
<evidence type="ECO:0000256" key="9">
    <source>
        <dbReference type="ARBA" id="ARBA00023224"/>
    </source>
</evidence>
<dbReference type="InterPro" id="IPR000276">
    <property type="entry name" value="GPCR_Rhodpsn"/>
</dbReference>
<sequence>MAIENFLGNLTEIFPFLNLTEGYKRLNGNFSSEQFNRTLLTIRNEDYDWRNVTNSTEIYWLENFTFPLGNITMENYSFPLGNITNLTNSSSISPPEVHMVTKVLLSAILGLIILATVVGNVFVIAAIFLERNLQTVGNYLVFSLAVADLMVALLVMPMGALYEVNQEWILGAELCEVWTSGDVLCCTASILHLVAIALDRFWAVTNVDYVRQRSSRRIGLMIFLVWAVGVLVSFAPVLGWKDDDFLYRIEEEKRCLVSQDAGYQIFATCSTFYVPLVVILILYWRIFQVARKRIRHKPGAKACVRPDEKPMVHIVSHDTKSSPSTQVTETTTSANGTPSTAEPVTVPQGKSKKKPTRENMEAKRERKAAKTLAIITGVFVICWLPFFVTALLMALCNLPQCEPNAYLFEFFLWLGYANSMLNPIIYTIFSPDFRSAFKRVLCGTKRGRMR</sequence>
<feature type="domain" description="G-protein coupled receptors family 1 profile" evidence="13">
    <location>
        <begin position="119"/>
        <end position="426"/>
    </location>
</feature>
<dbReference type="Gene3D" id="1.20.1070.10">
    <property type="entry name" value="Rhodopsin 7-helix transmembrane proteins"/>
    <property type="match status" value="1"/>
</dbReference>
<dbReference type="Proteomes" id="UP000827092">
    <property type="component" value="Unassembled WGS sequence"/>
</dbReference>
<dbReference type="SUPFAM" id="SSF81321">
    <property type="entry name" value="Family A G protein-coupled receptor-like"/>
    <property type="match status" value="1"/>
</dbReference>
<dbReference type="PANTHER" id="PTHR24248">
    <property type="entry name" value="ADRENERGIC RECEPTOR-RELATED G-PROTEIN COUPLED RECEPTOR"/>
    <property type="match status" value="1"/>
</dbReference>
<dbReference type="PROSITE" id="PS00237">
    <property type="entry name" value="G_PROTEIN_RECEP_F1_1"/>
    <property type="match status" value="1"/>
</dbReference>
<dbReference type="Pfam" id="PF00001">
    <property type="entry name" value="7tm_1"/>
    <property type="match status" value="1"/>
</dbReference>
<dbReference type="CDD" id="cd15331">
    <property type="entry name" value="7tmA_5-HT1A_invertebrates"/>
    <property type="match status" value="1"/>
</dbReference>
<evidence type="ECO:0000256" key="6">
    <source>
        <dbReference type="ARBA" id="ARBA00023040"/>
    </source>
</evidence>
<keyword evidence="3" id="KW-1003">Cell membrane</keyword>
<feature type="transmembrane region" description="Helical" evidence="12">
    <location>
        <begin position="136"/>
        <end position="157"/>
    </location>
</feature>
<evidence type="ECO:0000256" key="8">
    <source>
        <dbReference type="ARBA" id="ARBA00023170"/>
    </source>
</evidence>
<feature type="transmembrane region" description="Helical" evidence="12">
    <location>
        <begin position="372"/>
        <end position="395"/>
    </location>
</feature>
<feature type="transmembrane region" description="Helical" evidence="12">
    <location>
        <begin position="103"/>
        <end position="129"/>
    </location>
</feature>
<keyword evidence="8 10" id="KW-0675">Receptor</keyword>
<proteinExistence type="inferred from homology"/>
<evidence type="ECO:0000256" key="10">
    <source>
        <dbReference type="RuleBase" id="RU000688"/>
    </source>
</evidence>
<protein>
    <recommendedName>
        <fullName evidence="13">G-protein coupled receptors family 1 profile domain-containing protein</fullName>
    </recommendedName>
</protein>
<feature type="compositionally biased region" description="Polar residues" evidence="11">
    <location>
        <begin position="321"/>
        <end position="342"/>
    </location>
</feature>
<feature type="transmembrane region" description="Helical" evidence="12">
    <location>
        <begin position="177"/>
        <end position="198"/>
    </location>
</feature>
<keyword evidence="4 10" id="KW-0812">Transmembrane</keyword>
<comment type="similarity">
    <text evidence="2 10">Belongs to the G-protein coupled receptor 1 family.</text>
</comment>
<dbReference type="GO" id="GO:0005886">
    <property type="term" value="C:plasma membrane"/>
    <property type="evidence" value="ECO:0007669"/>
    <property type="project" value="UniProtKB-SubCell"/>
</dbReference>
<evidence type="ECO:0000256" key="12">
    <source>
        <dbReference type="SAM" id="Phobius"/>
    </source>
</evidence>
<dbReference type="EMBL" id="JAFNEN010000624">
    <property type="protein sequence ID" value="KAG8179478.1"/>
    <property type="molecule type" value="Genomic_DNA"/>
</dbReference>
<keyword evidence="9 10" id="KW-0807">Transducer</keyword>
<feature type="transmembrane region" description="Helical" evidence="12">
    <location>
        <begin position="410"/>
        <end position="429"/>
    </location>
</feature>
<gene>
    <name evidence="14" type="ORF">JTE90_029284</name>
</gene>
<dbReference type="PROSITE" id="PS50262">
    <property type="entry name" value="G_PROTEIN_RECEP_F1_2"/>
    <property type="match status" value="1"/>
</dbReference>
<dbReference type="PRINTS" id="PR00237">
    <property type="entry name" value="GPCRRHODOPSN"/>
</dbReference>
<evidence type="ECO:0000313" key="15">
    <source>
        <dbReference type="Proteomes" id="UP000827092"/>
    </source>
</evidence>
<evidence type="ECO:0000256" key="7">
    <source>
        <dbReference type="ARBA" id="ARBA00023136"/>
    </source>
</evidence>
<name>A0AAV6U6F2_9ARAC</name>
<evidence type="ECO:0000256" key="1">
    <source>
        <dbReference type="ARBA" id="ARBA00004651"/>
    </source>
</evidence>
<keyword evidence="6 10" id="KW-0297">G-protein coupled receptor</keyword>
<evidence type="ECO:0000256" key="5">
    <source>
        <dbReference type="ARBA" id="ARBA00022989"/>
    </source>
</evidence>
<dbReference type="SMART" id="SM01381">
    <property type="entry name" value="7TM_GPCR_Srsx"/>
    <property type="match status" value="1"/>
</dbReference>
<feature type="transmembrane region" description="Helical" evidence="12">
    <location>
        <begin position="218"/>
        <end position="241"/>
    </location>
</feature>